<proteinExistence type="predicted"/>
<organism evidence="1 2">
    <name type="scientific">Chionoecetes opilio</name>
    <name type="common">Atlantic snow crab</name>
    <name type="synonym">Cancer opilio</name>
    <dbReference type="NCBI Taxonomy" id="41210"/>
    <lineage>
        <taxon>Eukaryota</taxon>
        <taxon>Metazoa</taxon>
        <taxon>Ecdysozoa</taxon>
        <taxon>Arthropoda</taxon>
        <taxon>Crustacea</taxon>
        <taxon>Multicrustacea</taxon>
        <taxon>Malacostraca</taxon>
        <taxon>Eumalacostraca</taxon>
        <taxon>Eucarida</taxon>
        <taxon>Decapoda</taxon>
        <taxon>Pleocyemata</taxon>
        <taxon>Brachyura</taxon>
        <taxon>Eubrachyura</taxon>
        <taxon>Majoidea</taxon>
        <taxon>Majidae</taxon>
        <taxon>Chionoecetes</taxon>
    </lineage>
</organism>
<name>A0A8J8WEY8_CHIOP</name>
<keyword evidence="2" id="KW-1185">Reference proteome</keyword>
<dbReference type="Proteomes" id="UP000770661">
    <property type="component" value="Unassembled WGS sequence"/>
</dbReference>
<dbReference type="OrthoDB" id="6357684at2759"/>
<comment type="caution">
    <text evidence="1">The sequence shown here is derived from an EMBL/GenBank/DDBJ whole genome shotgun (WGS) entry which is preliminary data.</text>
</comment>
<sequence length="349" mass="38670">MADCCHPCSLENFQQLLPPQMVQRVSEELETCVCLTCQNPELKVESLVRRRLLPLSTLLQEVVFSPEATFKEFMTSLQTLKARPSSQLSYSEWFIGGGGGSSAPRPQKRTLTRPLREVIVLLEEELDLLRLHLTRASRQYDATFRAKCEAEQSPQHAVLQVEWSPLIILHALGADGTPALQQVVNLQCGYLWSHTDSLGFIAVSGCRDQQAAAVCASLEPLLARLIQQGVRCLTLLVNPKTDLSAVLQYTRRRDLEVRWVFSEPGHSAGVAEAVGNSVTQLICDTVNSWGSETVLSAKDVFSLISPNSSNLVYYYSEEDVWRSGQLLRGPAGTAKTANKFIKPKTLLSL</sequence>
<evidence type="ECO:0000313" key="2">
    <source>
        <dbReference type="Proteomes" id="UP000770661"/>
    </source>
</evidence>
<dbReference type="EMBL" id="JACEEZ010025658">
    <property type="protein sequence ID" value="KAG0698756.1"/>
    <property type="molecule type" value="Genomic_DNA"/>
</dbReference>
<evidence type="ECO:0000313" key="1">
    <source>
        <dbReference type="EMBL" id="KAG0698756.1"/>
    </source>
</evidence>
<gene>
    <name evidence="1" type="ORF">GWK47_025976</name>
</gene>
<protein>
    <submittedName>
        <fullName evidence="1">Uncharacterized protein</fullName>
    </submittedName>
</protein>
<accession>A0A8J8WEY8</accession>
<reference evidence="1" key="1">
    <citation type="submission" date="2020-07" db="EMBL/GenBank/DDBJ databases">
        <title>The High-quality genome of the commercially important snow crab, Chionoecetes opilio.</title>
        <authorList>
            <person name="Jeong J.-H."/>
            <person name="Ryu S."/>
        </authorList>
    </citation>
    <scope>NUCLEOTIDE SEQUENCE</scope>
    <source>
        <strain evidence="1">MADBK_172401_WGS</strain>
        <tissue evidence="1">Digestive gland</tissue>
    </source>
</reference>
<dbReference type="AlphaFoldDB" id="A0A8J8WEY8"/>